<dbReference type="OrthoDB" id="3244603at2759"/>
<sequence length="582" mass="64256">MSLLSSFRRGASKTAHRQNYYYYYSSSSCGVKHSQGAGFFRRTSEFTTFGRNVSDEDQSRFHTRVSSTATQEEKRKQNCMSPSSTRSFAAAADSHWNDRLERVLEQKLSAPEPTSSIESCTIDPNKKTIVVLGSGWGAISFIKALDKKVARDMFNVVVVSPRNYFLYTPLLPGVATGAIETRSIVESIRRPIAEKGFKYYEAAATGVDAQKKTVSFTNRYLTSATASKWLPNVGGGDGEGGKHKSQHFDINYDYLVVAVGAIPNTFGVPGVEQHCLFFKEVAHAAQFRSQVNARFERAALPSMSVGQIEDLLRFVVIGAGPTGVELAAELYDLVYNDVAKTFPKRLLKHVSINIVDLQDRLLSTYDRDIQNYATDFFQKANINCILNTQVKEVKQCVLTVADKNTGEEKELPFGMAVWCSGIKMNPVCEKVMDSLPEGSQPSRRALLADKAMRVKGSDGSIYGIGDCVTLEPKAYPATAQVAKQEGYYLAERFNKAAETGNYAVLDDPNAEFVYTHRGSLAYIGKDAAVADIPGVTILKGIMAGLFWKSFETVSQVSVGNSFKVGFDMLRTRIFGRDISRLM</sequence>
<dbReference type="STRING" id="41875.K8EA39"/>
<gene>
    <name evidence="15" type="ORF">Bathy01g04600</name>
</gene>
<evidence type="ECO:0000256" key="11">
    <source>
        <dbReference type="ARBA" id="ARBA00049010"/>
    </source>
</evidence>
<evidence type="ECO:0000256" key="3">
    <source>
        <dbReference type="ARBA" id="ARBA00012637"/>
    </source>
</evidence>
<keyword evidence="16" id="KW-1185">Reference proteome</keyword>
<dbReference type="GO" id="GO:0005743">
    <property type="term" value="C:mitochondrial inner membrane"/>
    <property type="evidence" value="ECO:0007669"/>
    <property type="project" value="UniProtKB-SubCell"/>
</dbReference>
<name>K8EA39_9CHLO</name>
<dbReference type="PRINTS" id="PR00368">
    <property type="entry name" value="FADPNR"/>
</dbReference>
<dbReference type="PANTHER" id="PTHR43706">
    <property type="entry name" value="NADH DEHYDROGENASE"/>
    <property type="match status" value="1"/>
</dbReference>
<dbReference type="RefSeq" id="XP_007515655.1">
    <property type="nucleotide sequence ID" value="XM_007515593.1"/>
</dbReference>
<dbReference type="GO" id="GO:0050136">
    <property type="term" value="F:NADH dehydrogenase (quinone) (non-electrogenic) activity"/>
    <property type="evidence" value="ECO:0007669"/>
    <property type="project" value="UniProtKB-EC"/>
</dbReference>
<feature type="region of interest" description="Disordered" evidence="12">
    <location>
        <begin position="60"/>
        <end position="83"/>
    </location>
</feature>
<dbReference type="Pfam" id="PF07992">
    <property type="entry name" value="Pyr_redox_2"/>
    <property type="match status" value="1"/>
</dbReference>
<protein>
    <recommendedName>
        <fullName evidence="3">NADH:ubiquinone reductase (non-electrogenic)</fullName>
        <ecNumber evidence="3">1.6.5.9</ecNumber>
    </recommendedName>
</protein>
<evidence type="ECO:0000256" key="5">
    <source>
        <dbReference type="ARBA" id="ARBA00022792"/>
    </source>
</evidence>
<keyword evidence="9" id="KW-0520">NAD</keyword>
<evidence type="ECO:0000256" key="8">
    <source>
        <dbReference type="ARBA" id="ARBA00023002"/>
    </source>
</evidence>
<dbReference type="InterPro" id="IPR036188">
    <property type="entry name" value="FAD/NAD-bd_sf"/>
</dbReference>
<keyword evidence="5" id="KW-0496">Mitochondrion</keyword>
<evidence type="ECO:0000256" key="12">
    <source>
        <dbReference type="SAM" id="MobiDB-lite"/>
    </source>
</evidence>
<feature type="domain" description="FAD/NAD(P)-binding" evidence="13">
    <location>
        <begin position="128"/>
        <end position="486"/>
    </location>
</feature>
<comment type="catalytic activity">
    <reaction evidence="10">
        <text>a quinone + NADH + H(+) = a quinol + NAD(+)</text>
        <dbReference type="Rhea" id="RHEA:46160"/>
        <dbReference type="ChEBI" id="CHEBI:15378"/>
        <dbReference type="ChEBI" id="CHEBI:24646"/>
        <dbReference type="ChEBI" id="CHEBI:57540"/>
        <dbReference type="ChEBI" id="CHEBI:57945"/>
        <dbReference type="ChEBI" id="CHEBI:132124"/>
        <dbReference type="EC" id="1.6.5.9"/>
    </reaction>
</comment>
<evidence type="ECO:0000256" key="10">
    <source>
        <dbReference type="ARBA" id="ARBA00047599"/>
    </source>
</evidence>
<organism evidence="15 16">
    <name type="scientific">Bathycoccus prasinos</name>
    <dbReference type="NCBI Taxonomy" id="41875"/>
    <lineage>
        <taxon>Eukaryota</taxon>
        <taxon>Viridiplantae</taxon>
        <taxon>Chlorophyta</taxon>
        <taxon>Mamiellophyceae</taxon>
        <taxon>Mamiellales</taxon>
        <taxon>Bathycoccaceae</taxon>
        <taxon>Bathycoccus</taxon>
    </lineage>
</organism>
<evidence type="ECO:0000256" key="9">
    <source>
        <dbReference type="ARBA" id="ARBA00023027"/>
    </source>
</evidence>
<dbReference type="EC" id="1.6.5.9" evidence="3"/>
<keyword evidence="5" id="KW-0472">Membrane</keyword>
<keyword evidence="5" id="KW-0999">Mitochondrion inner membrane</keyword>
<dbReference type="InterPro" id="IPR023753">
    <property type="entry name" value="FAD/NAD-binding_dom"/>
</dbReference>
<evidence type="ECO:0000256" key="2">
    <source>
        <dbReference type="ARBA" id="ARBA00005272"/>
    </source>
</evidence>
<evidence type="ECO:0000256" key="1">
    <source>
        <dbReference type="ARBA" id="ARBA00004637"/>
    </source>
</evidence>
<evidence type="ECO:0000256" key="4">
    <source>
        <dbReference type="ARBA" id="ARBA00022630"/>
    </source>
</evidence>
<dbReference type="SUPFAM" id="SSF51905">
    <property type="entry name" value="FAD/NAD(P)-binding domain"/>
    <property type="match status" value="2"/>
</dbReference>
<dbReference type="Gene3D" id="3.50.50.100">
    <property type="match status" value="1"/>
</dbReference>
<reference evidence="15 16" key="1">
    <citation type="submission" date="2011-10" db="EMBL/GenBank/DDBJ databases">
        <authorList>
            <person name="Genoscope - CEA"/>
        </authorList>
    </citation>
    <scope>NUCLEOTIDE SEQUENCE [LARGE SCALE GENOMIC DNA]</scope>
    <source>
        <strain evidence="15 16">RCC 1105</strain>
    </source>
</reference>
<evidence type="ECO:0000256" key="6">
    <source>
        <dbReference type="ARBA" id="ARBA00022827"/>
    </source>
</evidence>
<evidence type="ECO:0000259" key="13">
    <source>
        <dbReference type="Pfam" id="PF07992"/>
    </source>
</evidence>
<dbReference type="Pfam" id="PF22366">
    <property type="entry name" value="NDH2_C"/>
    <property type="match status" value="1"/>
</dbReference>
<accession>K8EA39</accession>
<dbReference type="InterPro" id="IPR045024">
    <property type="entry name" value="NDH-2"/>
</dbReference>
<proteinExistence type="inferred from homology"/>
<dbReference type="GeneID" id="19018195"/>
<evidence type="ECO:0000313" key="15">
    <source>
        <dbReference type="EMBL" id="CCO14534.1"/>
    </source>
</evidence>
<dbReference type="PANTHER" id="PTHR43706:SF47">
    <property type="entry name" value="EXTERNAL NADH-UBIQUINONE OXIDOREDUCTASE 1, MITOCHONDRIAL-RELATED"/>
    <property type="match status" value="1"/>
</dbReference>
<keyword evidence="8" id="KW-0560">Oxidoreductase</keyword>
<keyword evidence="4" id="KW-0285">Flavoprotein</keyword>
<dbReference type="EMBL" id="FO082278">
    <property type="protein sequence ID" value="CCO14534.1"/>
    <property type="molecule type" value="Genomic_DNA"/>
</dbReference>
<dbReference type="KEGG" id="bpg:Bathy01g04600"/>
<comment type="catalytic activity">
    <reaction evidence="11">
        <text>a ubiquinone + NADH + H(+) = a ubiquinol + NAD(+)</text>
        <dbReference type="Rhea" id="RHEA:23152"/>
        <dbReference type="Rhea" id="RHEA-COMP:9565"/>
        <dbReference type="Rhea" id="RHEA-COMP:9566"/>
        <dbReference type="ChEBI" id="CHEBI:15378"/>
        <dbReference type="ChEBI" id="CHEBI:16389"/>
        <dbReference type="ChEBI" id="CHEBI:17976"/>
        <dbReference type="ChEBI" id="CHEBI:57540"/>
        <dbReference type="ChEBI" id="CHEBI:57945"/>
    </reaction>
</comment>
<comment type="subcellular location">
    <subcellularLocation>
        <location evidence="1">Mitochondrion inner membrane</location>
        <topology evidence="1">Peripheral membrane protein</topology>
    </subcellularLocation>
</comment>
<comment type="similarity">
    <text evidence="2">Belongs to the NADH dehydrogenase family.</text>
</comment>
<evidence type="ECO:0000313" key="16">
    <source>
        <dbReference type="Proteomes" id="UP000198341"/>
    </source>
</evidence>
<dbReference type="InterPro" id="IPR054585">
    <property type="entry name" value="NDH2-like_C"/>
</dbReference>
<dbReference type="Proteomes" id="UP000198341">
    <property type="component" value="Chromosome 1"/>
</dbReference>
<dbReference type="AlphaFoldDB" id="K8EA39"/>
<evidence type="ECO:0000259" key="14">
    <source>
        <dbReference type="Pfam" id="PF22366"/>
    </source>
</evidence>
<dbReference type="eggNOG" id="KOG2495">
    <property type="taxonomic scope" value="Eukaryota"/>
</dbReference>
<feature type="domain" description="External alternative NADH-ubiquinone oxidoreductase-like C-terminal" evidence="14">
    <location>
        <begin position="516"/>
        <end position="577"/>
    </location>
</feature>
<keyword evidence="6" id="KW-0274">FAD</keyword>
<keyword evidence="7" id="KW-0809">Transit peptide</keyword>
<evidence type="ECO:0000256" key="7">
    <source>
        <dbReference type="ARBA" id="ARBA00022946"/>
    </source>
</evidence>